<reference evidence="5 7" key="2">
    <citation type="journal article" date="2014" name="BMC Genomics">
        <title>An improved genome release (version Mt4.0) for the model legume Medicago truncatula.</title>
        <authorList>
            <person name="Tang H."/>
            <person name="Krishnakumar V."/>
            <person name="Bidwell S."/>
            <person name="Rosen B."/>
            <person name="Chan A."/>
            <person name="Zhou S."/>
            <person name="Gentzbittel L."/>
            <person name="Childs K.L."/>
            <person name="Yandell M."/>
            <person name="Gundlach H."/>
            <person name="Mayer K.F."/>
            <person name="Schwartz D.C."/>
            <person name="Town C.D."/>
        </authorList>
    </citation>
    <scope>GENOME REANNOTATION</scope>
    <source>
        <strain evidence="6 7">cv. Jemalong A17</strain>
    </source>
</reference>
<dbReference type="Pfam" id="PF03936">
    <property type="entry name" value="Terpene_synth_C"/>
    <property type="match status" value="2"/>
</dbReference>
<dbReference type="PANTHER" id="PTHR31225">
    <property type="entry name" value="OS04G0344100 PROTEIN-RELATED"/>
    <property type="match status" value="1"/>
</dbReference>
<dbReference type="PaxDb" id="3880-AET00661"/>
<accession>A0A0C3XUH2</accession>
<comment type="cofactor">
    <cofactor evidence="1">
        <name>Mg(2+)</name>
        <dbReference type="ChEBI" id="CHEBI:18420"/>
    </cofactor>
</comment>
<dbReference type="STRING" id="3880.G7K4E5"/>
<sequence>MVHGEDILEEALVFTTTHLESITKQLNHPHPQALQVKHCLRQTLHKNLPRLEARNYISIYEQDPSHNKNLLILAKLDFNMLQSLHQKEFSNFYKWWKELEVPDKLPYARDRIAESCFWGLGVYHEPQYSTYFRWDISCLDTLPDYMKFLYRIILDLYKEIEQEMKKEGREYAINYYAKEVQFLISFKC</sequence>
<proteinExistence type="predicted"/>
<dbReference type="Gene3D" id="1.50.10.130">
    <property type="entry name" value="Terpene synthase, N-terminal domain"/>
    <property type="match status" value="1"/>
</dbReference>
<dbReference type="EMBL" id="CM001221">
    <property type="protein sequence ID" value="AET00661.2"/>
    <property type="molecule type" value="Genomic_DNA"/>
</dbReference>
<evidence type="ECO:0000313" key="5">
    <source>
        <dbReference type="EMBL" id="AET00661.2"/>
    </source>
</evidence>
<dbReference type="AlphaFoldDB" id="G7K4E5"/>
<reference evidence="6" key="3">
    <citation type="submission" date="2015-04" db="UniProtKB">
        <authorList>
            <consortium name="EnsemblPlants"/>
        </authorList>
    </citation>
    <scope>IDENTIFICATION</scope>
    <source>
        <strain evidence="6">cv. Jemalong A17</strain>
    </source>
</reference>
<keyword evidence="2" id="KW-0479">Metal-binding</keyword>
<gene>
    <name evidence="5" type="ordered locus">MTR_5g094530</name>
</gene>
<keyword evidence="3" id="KW-0456">Lyase</keyword>
<dbReference type="Proteomes" id="UP000002051">
    <property type="component" value="Chromosome 5"/>
</dbReference>
<evidence type="ECO:0000313" key="6">
    <source>
        <dbReference type="EnsemblPlants" id="AET00661"/>
    </source>
</evidence>
<evidence type="ECO:0000256" key="2">
    <source>
        <dbReference type="ARBA" id="ARBA00022723"/>
    </source>
</evidence>
<evidence type="ECO:0000256" key="1">
    <source>
        <dbReference type="ARBA" id="ARBA00001946"/>
    </source>
</evidence>
<dbReference type="GO" id="GO:0016114">
    <property type="term" value="P:terpenoid biosynthetic process"/>
    <property type="evidence" value="ECO:0007669"/>
    <property type="project" value="InterPro"/>
</dbReference>
<dbReference type="EnsemblPlants" id="AET00661">
    <property type="protein sequence ID" value="AET00661"/>
    <property type="gene ID" value="MTR_5g094530"/>
</dbReference>
<dbReference type="Gene3D" id="1.10.600.10">
    <property type="entry name" value="Farnesyl Diphosphate Synthase"/>
    <property type="match status" value="2"/>
</dbReference>
<feature type="domain" description="Terpene synthase metal-binding" evidence="4">
    <location>
        <begin position="133"/>
        <end position="180"/>
    </location>
</feature>
<dbReference type="InterPro" id="IPR050148">
    <property type="entry name" value="Terpene_synthase-like"/>
</dbReference>
<dbReference type="InterPro" id="IPR005630">
    <property type="entry name" value="Terpene_synthase_metal-bd"/>
</dbReference>
<dbReference type="GO" id="GO:0010333">
    <property type="term" value="F:terpene synthase activity"/>
    <property type="evidence" value="ECO:0000318"/>
    <property type="project" value="GO_Central"/>
</dbReference>
<organism evidence="5 7">
    <name type="scientific">Medicago truncatula</name>
    <name type="common">Barrel medic</name>
    <name type="synonym">Medicago tribuloides</name>
    <dbReference type="NCBI Taxonomy" id="3880"/>
    <lineage>
        <taxon>Eukaryota</taxon>
        <taxon>Viridiplantae</taxon>
        <taxon>Streptophyta</taxon>
        <taxon>Embryophyta</taxon>
        <taxon>Tracheophyta</taxon>
        <taxon>Spermatophyta</taxon>
        <taxon>Magnoliopsida</taxon>
        <taxon>eudicotyledons</taxon>
        <taxon>Gunneridae</taxon>
        <taxon>Pentapetalae</taxon>
        <taxon>rosids</taxon>
        <taxon>fabids</taxon>
        <taxon>Fabales</taxon>
        <taxon>Fabaceae</taxon>
        <taxon>Papilionoideae</taxon>
        <taxon>50 kb inversion clade</taxon>
        <taxon>NPAAA clade</taxon>
        <taxon>Hologalegina</taxon>
        <taxon>IRL clade</taxon>
        <taxon>Trifolieae</taxon>
        <taxon>Medicago</taxon>
    </lineage>
</organism>
<dbReference type="PANTHER" id="PTHR31225:SF221">
    <property type="entry name" value="(-)-GERMACRENE D SYNTHASE"/>
    <property type="match status" value="1"/>
</dbReference>
<dbReference type="InterPro" id="IPR036965">
    <property type="entry name" value="Terpene_synth_N_sf"/>
</dbReference>
<dbReference type="InterPro" id="IPR008949">
    <property type="entry name" value="Isoprenoid_synthase_dom_sf"/>
</dbReference>
<reference evidence="5 7" key="1">
    <citation type="journal article" date="2011" name="Nature">
        <title>The Medicago genome provides insight into the evolution of rhizobial symbioses.</title>
        <authorList>
            <person name="Young N.D."/>
            <person name="Debelle F."/>
            <person name="Oldroyd G.E."/>
            <person name="Geurts R."/>
            <person name="Cannon S.B."/>
            <person name="Udvardi M.K."/>
            <person name="Benedito V.A."/>
            <person name="Mayer K.F."/>
            <person name="Gouzy J."/>
            <person name="Schoof H."/>
            <person name="Van de Peer Y."/>
            <person name="Proost S."/>
            <person name="Cook D.R."/>
            <person name="Meyers B.C."/>
            <person name="Spannagl M."/>
            <person name="Cheung F."/>
            <person name="De Mita S."/>
            <person name="Krishnakumar V."/>
            <person name="Gundlach H."/>
            <person name="Zhou S."/>
            <person name="Mudge J."/>
            <person name="Bharti A.K."/>
            <person name="Murray J.D."/>
            <person name="Naoumkina M.A."/>
            <person name="Rosen B."/>
            <person name="Silverstein K.A."/>
            <person name="Tang H."/>
            <person name="Rombauts S."/>
            <person name="Zhao P.X."/>
            <person name="Zhou P."/>
            <person name="Barbe V."/>
            <person name="Bardou P."/>
            <person name="Bechner M."/>
            <person name="Bellec A."/>
            <person name="Berger A."/>
            <person name="Berges H."/>
            <person name="Bidwell S."/>
            <person name="Bisseling T."/>
            <person name="Choisne N."/>
            <person name="Couloux A."/>
            <person name="Denny R."/>
            <person name="Deshpande S."/>
            <person name="Dai X."/>
            <person name="Doyle J.J."/>
            <person name="Dudez A.M."/>
            <person name="Farmer A.D."/>
            <person name="Fouteau S."/>
            <person name="Franken C."/>
            <person name="Gibelin C."/>
            <person name="Gish J."/>
            <person name="Goldstein S."/>
            <person name="Gonzalez A.J."/>
            <person name="Green P.J."/>
            <person name="Hallab A."/>
            <person name="Hartog M."/>
            <person name="Hua A."/>
            <person name="Humphray S.J."/>
            <person name="Jeong D.H."/>
            <person name="Jing Y."/>
            <person name="Jocker A."/>
            <person name="Kenton S.M."/>
            <person name="Kim D.J."/>
            <person name="Klee K."/>
            <person name="Lai H."/>
            <person name="Lang C."/>
            <person name="Lin S."/>
            <person name="Macmil S.L."/>
            <person name="Magdelenat G."/>
            <person name="Matthews L."/>
            <person name="McCorrison J."/>
            <person name="Monaghan E.L."/>
            <person name="Mun J.H."/>
            <person name="Najar F.Z."/>
            <person name="Nicholson C."/>
            <person name="Noirot C."/>
            <person name="O'Bleness M."/>
            <person name="Paule C.R."/>
            <person name="Poulain J."/>
            <person name="Prion F."/>
            <person name="Qin B."/>
            <person name="Qu C."/>
            <person name="Retzel E.F."/>
            <person name="Riddle C."/>
            <person name="Sallet E."/>
            <person name="Samain S."/>
            <person name="Samson N."/>
            <person name="Sanders I."/>
            <person name="Saurat O."/>
            <person name="Scarpelli C."/>
            <person name="Schiex T."/>
            <person name="Segurens B."/>
            <person name="Severin A.J."/>
            <person name="Sherrier D.J."/>
            <person name="Shi R."/>
            <person name="Sims S."/>
            <person name="Singer S.R."/>
            <person name="Sinharoy S."/>
            <person name="Sterck L."/>
            <person name="Viollet A."/>
            <person name="Wang B.B."/>
            <person name="Wang K."/>
            <person name="Wang M."/>
            <person name="Wang X."/>
            <person name="Warfsmann J."/>
            <person name="Weissenbach J."/>
            <person name="White D.D."/>
            <person name="White J.D."/>
            <person name="Wiley G.B."/>
            <person name="Wincker P."/>
            <person name="Xing Y."/>
            <person name="Yang L."/>
            <person name="Yao Z."/>
            <person name="Ying F."/>
            <person name="Zhai J."/>
            <person name="Zhou L."/>
            <person name="Zuber A."/>
            <person name="Denarie J."/>
            <person name="Dixon R.A."/>
            <person name="May G.D."/>
            <person name="Schwartz D.C."/>
            <person name="Rogers J."/>
            <person name="Quetier F."/>
            <person name="Town C.D."/>
            <person name="Roe B.A."/>
        </authorList>
    </citation>
    <scope>NUCLEOTIDE SEQUENCE [LARGE SCALE GENOMIC DNA]</scope>
    <source>
        <strain evidence="5">A17</strain>
        <strain evidence="6 7">cv. Jemalong A17</strain>
    </source>
</reference>
<feature type="domain" description="Terpene synthase metal-binding" evidence="4">
    <location>
        <begin position="97"/>
        <end position="130"/>
    </location>
</feature>
<dbReference type="SUPFAM" id="SSF48239">
    <property type="entry name" value="Terpenoid cyclases/Protein prenyltransferases"/>
    <property type="match status" value="1"/>
</dbReference>
<accession>G7K4E5</accession>
<dbReference type="GO" id="GO:0000287">
    <property type="term" value="F:magnesium ion binding"/>
    <property type="evidence" value="ECO:0007669"/>
    <property type="project" value="InterPro"/>
</dbReference>
<dbReference type="HOGENOM" id="CLU_1443068_0_0_1"/>
<keyword evidence="7" id="KW-1185">Reference proteome</keyword>
<dbReference type="eggNOG" id="ENOG502QUCN">
    <property type="taxonomic scope" value="Eukaryota"/>
</dbReference>
<dbReference type="InterPro" id="IPR008930">
    <property type="entry name" value="Terpenoid_cyclase/PrenylTrfase"/>
</dbReference>
<evidence type="ECO:0000259" key="4">
    <source>
        <dbReference type="Pfam" id="PF03936"/>
    </source>
</evidence>
<protein>
    <submittedName>
        <fullName evidence="5">(E)-beta-caryophyllene synthase</fullName>
    </submittedName>
</protein>
<evidence type="ECO:0000313" key="7">
    <source>
        <dbReference type="Proteomes" id="UP000002051"/>
    </source>
</evidence>
<evidence type="ECO:0000256" key="3">
    <source>
        <dbReference type="ARBA" id="ARBA00023239"/>
    </source>
</evidence>
<name>G7K4E5_MEDTR</name>
<dbReference type="GO" id="GO:0046246">
    <property type="term" value="P:terpene biosynthetic process"/>
    <property type="evidence" value="ECO:0000318"/>
    <property type="project" value="GO_Central"/>
</dbReference>
<dbReference type="SUPFAM" id="SSF48576">
    <property type="entry name" value="Terpenoid synthases"/>
    <property type="match status" value="1"/>
</dbReference>